<organism evidence="5">
    <name type="scientific">Rhipicephalus zambeziensis</name>
    <dbReference type="NCBI Taxonomy" id="60191"/>
    <lineage>
        <taxon>Eukaryota</taxon>
        <taxon>Metazoa</taxon>
        <taxon>Ecdysozoa</taxon>
        <taxon>Arthropoda</taxon>
        <taxon>Chelicerata</taxon>
        <taxon>Arachnida</taxon>
        <taxon>Acari</taxon>
        <taxon>Parasitiformes</taxon>
        <taxon>Ixodida</taxon>
        <taxon>Ixodoidea</taxon>
        <taxon>Ixodidae</taxon>
        <taxon>Rhipicephalinae</taxon>
        <taxon>Rhipicephalus</taxon>
        <taxon>Rhipicephalus</taxon>
    </lineage>
</organism>
<evidence type="ECO:0000259" key="4">
    <source>
        <dbReference type="SMART" id="SM01318"/>
    </source>
</evidence>
<feature type="domain" description="Single" evidence="4">
    <location>
        <begin position="42"/>
        <end position="114"/>
    </location>
</feature>
<dbReference type="AlphaFoldDB" id="A0A224Y1C3"/>
<protein>
    <submittedName>
        <fullName evidence="5">8.9 kDa family member</fullName>
    </submittedName>
</protein>
<feature type="signal peptide" evidence="3">
    <location>
        <begin position="1"/>
        <end position="20"/>
    </location>
</feature>
<dbReference type="GO" id="GO:0005576">
    <property type="term" value="C:extracellular region"/>
    <property type="evidence" value="ECO:0007669"/>
    <property type="project" value="UniProtKB-SubCell"/>
</dbReference>
<comment type="subcellular location">
    <subcellularLocation>
        <location evidence="1">Secreted</location>
    </subcellularLocation>
</comment>
<accession>A0A224Y1C3</accession>
<evidence type="ECO:0000256" key="2">
    <source>
        <dbReference type="ARBA" id="ARBA00022525"/>
    </source>
</evidence>
<evidence type="ECO:0000256" key="3">
    <source>
        <dbReference type="SAM" id="SignalP"/>
    </source>
</evidence>
<name>A0A224Y1C3_9ACAR</name>
<dbReference type="EMBL" id="GFPF01000232">
    <property type="protein sequence ID" value="MAA11378.1"/>
    <property type="molecule type" value="Transcribed_RNA"/>
</dbReference>
<sequence length="127" mass="14453">MPNDMNVLFAHVISVIMVASLLPDLSEEAVGVAHVPMHQELCHYKHYRIEDGKSLAMIKPCIQMTCESLNASYANLFVAGCGVVEMDKDDSMRCKIKKRSRLRPYPGCCPRIVCKRKRRRNDDEKAE</sequence>
<dbReference type="Pfam" id="PF15430">
    <property type="entry name" value="SVWC"/>
    <property type="match status" value="1"/>
</dbReference>
<proteinExistence type="predicted"/>
<feature type="chain" id="PRO_5013188942" evidence="3">
    <location>
        <begin position="21"/>
        <end position="127"/>
    </location>
</feature>
<evidence type="ECO:0000256" key="1">
    <source>
        <dbReference type="ARBA" id="ARBA00004613"/>
    </source>
</evidence>
<keyword evidence="2" id="KW-0964">Secreted</keyword>
<dbReference type="InterPro" id="IPR029277">
    <property type="entry name" value="SVWC_dom"/>
</dbReference>
<evidence type="ECO:0000313" key="5">
    <source>
        <dbReference type="EMBL" id="MAA11378.1"/>
    </source>
</evidence>
<keyword evidence="3" id="KW-0732">Signal</keyword>
<reference evidence="5" key="1">
    <citation type="journal article" date="2017" name="Parasit. Vectors">
        <title>Sialotranscriptomics of Rhipicephalus zambeziensis reveals intricate expression profiles of secretory proteins and suggests tight temporal transcriptional regulation during blood-feeding.</title>
        <authorList>
            <person name="de Castro M.H."/>
            <person name="de Klerk D."/>
            <person name="Pienaar R."/>
            <person name="Rees D.J.G."/>
            <person name="Mans B.J."/>
        </authorList>
    </citation>
    <scope>NUCLEOTIDE SEQUENCE</scope>
    <source>
        <tissue evidence="5">Salivary glands</tissue>
    </source>
</reference>
<dbReference type="SMART" id="SM01318">
    <property type="entry name" value="SVWC"/>
    <property type="match status" value="1"/>
</dbReference>